<keyword evidence="1" id="KW-0472">Membrane</keyword>
<proteinExistence type="predicted"/>
<dbReference type="OrthoDB" id="2931006at2"/>
<evidence type="ECO:0000313" key="2">
    <source>
        <dbReference type="EMBL" id="KLV25061.1"/>
    </source>
</evidence>
<feature type="transmembrane region" description="Helical" evidence="1">
    <location>
        <begin position="12"/>
        <end position="31"/>
    </location>
</feature>
<dbReference type="RefSeq" id="WP_047943401.1">
    <property type="nucleotide sequence ID" value="NZ_LDPH01000018.1"/>
</dbReference>
<reference evidence="2 3" key="1">
    <citation type="submission" date="2015-05" db="EMBL/GenBank/DDBJ databases">
        <title>Whole genome sequence and identification of bacterial endophytes from Costus igneus.</title>
        <authorList>
            <person name="Lee Y.P."/>
            <person name="Gan H.M."/>
            <person name="Eng W."/>
            <person name="Wheatley M.S."/>
            <person name="Caraballo A."/>
            <person name="Polter S."/>
            <person name="Savka M.A."/>
            <person name="Hudson A.O."/>
        </authorList>
    </citation>
    <scope>NUCLEOTIDE SEQUENCE [LARGE SCALE GENOMIC DNA]</scope>
    <source>
        <strain evidence="2 3">RIT379</strain>
    </source>
</reference>
<keyword evidence="1" id="KW-1133">Transmembrane helix</keyword>
<evidence type="ECO:0000256" key="1">
    <source>
        <dbReference type="SAM" id="Phobius"/>
    </source>
</evidence>
<keyword evidence="3" id="KW-1185">Reference proteome</keyword>
<name>A0A0J1IGI4_NIACI</name>
<organism evidence="2 3">
    <name type="scientific">Niallia circulans</name>
    <name type="common">Bacillus circulans</name>
    <dbReference type="NCBI Taxonomy" id="1397"/>
    <lineage>
        <taxon>Bacteria</taxon>
        <taxon>Bacillati</taxon>
        <taxon>Bacillota</taxon>
        <taxon>Bacilli</taxon>
        <taxon>Bacillales</taxon>
        <taxon>Bacillaceae</taxon>
        <taxon>Niallia</taxon>
    </lineage>
</organism>
<dbReference type="EMBL" id="LDPH01000018">
    <property type="protein sequence ID" value="KLV25061.1"/>
    <property type="molecule type" value="Genomic_DNA"/>
</dbReference>
<dbReference type="PATRIC" id="fig|1397.4.peg.1520"/>
<gene>
    <name evidence="2" type="ORF">ABW02_16620</name>
</gene>
<accession>A0A0J1IGI4</accession>
<dbReference type="Proteomes" id="UP000036045">
    <property type="component" value="Unassembled WGS sequence"/>
</dbReference>
<dbReference type="AlphaFoldDB" id="A0A0J1IGI4"/>
<keyword evidence="1" id="KW-0812">Transmembrane</keyword>
<comment type="caution">
    <text evidence="2">The sequence shown here is derived from an EMBL/GenBank/DDBJ whole genome shotgun (WGS) entry which is preliminary data.</text>
</comment>
<protein>
    <submittedName>
        <fullName evidence="2">Uncharacterized protein</fullName>
    </submittedName>
</protein>
<evidence type="ECO:0000313" key="3">
    <source>
        <dbReference type="Proteomes" id="UP000036045"/>
    </source>
</evidence>
<sequence length="98" mass="11643">MIDLLLDLTFFPSYQTVYYTFLVGLVLKYLWDWNIKTTVQQEFFATDEKLSLDVSITTINMNVQKYNTPILHWIVKNIRKRIESSHDDPEKPIPSFVI</sequence>